<feature type="transmembrane region" description="Helical" evidence="2">
    <location>
        <begin position="188"/>
        <end position="208"/>
    </location>
</feature>
<accession>E6SHM1</accession>
<dbReference type="AlphaFoldDB" id="E6SHM1"/>
<evidence type="ECO:0000256" key="1">
    <source>
        <dbReference type="SAM" id="MobiDB-lite"/>
    </source>
</evidence>
<dbReference type="GO" id="GO:0030153">
    <property type="term" value="P:bacteriocin immunity"/>
    <property type="evidence" value="ECO:0007669"/>
    <property type="project" value="InterPro"/>
</dbReference>
<reference evidence="5 6" key="1">
    <citation type="journal article" date="2010" name="Stand. Genomic Sci.">
        <title>Complete genome sequence of Thermaerobacter marianensis type strain (7p75a).</title>
        <authorList>
            <person name="Han C."/>
            <person name="Gu W."/>
            <person name="Zhang X."/>
            <person name="Lapidus A."/>
            <person name="Nolan M."/>
            <person name="Copeland A."/>
            <person name="Lucas S."/>
            <person name="Del Rio T.G."/>
            <person name="Tice H."/>
            <person name="Cheng J.F."/>
            <person name="Tapia R."/>
            <person name="Goodwin L."/>
            <person name="Pitluck S."/>
            <person name="Pagani I."/>
            <person name="Ivanova N."/>
            <person name="Mavromatis K."/>
            <person name="Mikhailova N."/>
            <person name="Pati A."/>
            <person name="Chen A."/>
            <person name="Palaniappan K."/>
            <person name="Land M."/>
            <person name="Hauser L."/>
            <person name="Chang Y.J."/>
            <person name="Jeffries C.D."/>
            <person name="Schneider S."/>
            <person name="Rohde M."/>
            <person name="Goker M."/>
            <person name="Pukall R."/>
            <person name="Woyke T."/>
            <person name="Bristow J."/>
            <person name="Eisen J.A."/>
            <person name="Markowitz V."/>
            <person name="Hugenholtz P."/>
            <person name="Kyrpides N.C."/>
            <person name="Klenk H.P."/>
            <person name="Detter J.C."/>
        </authorList>
    </citation>
    <scope>NUCLEOTIDE SEQUENCE [LARGE SCALE GENOMIC DNA]</scope>
    <source>
        <strain evidence="6">ATCC 700841 / DSM 12885 / JCM 10246 / 7p75a</strain>
    </source>
</reference>
<dbReference type="KEGG" id="tmr:Tmar_1708"/>
<feature type="transmembrane region" description="Helical" evidence="2">
    <location>
        <begin position="63"/>
        <end position="83"/>
    </location>
</feature>
<feature type="compositionally biased region" description="Basic and acidic residues" evidence="1">
    <location>
        <begin position="1"/>
        <end position="16"/>
    </location>
</feature>
<dbReference type="InterPro" id="IPR012867">
    <property type="entry name" value="DUF1648"/>
</dbReference>
<feature type="transmembrane region" description="Helical" evidence="2">
    <location>
        <begin position="118"/>
        <end position="138"/>
    </location>
</feature>
<evidence type="ECO:0000313" key="5">
    <source>
        <dbReference type="EMBL" id="ADU51816.1"/>
    </source>
</evidence>
<dbReference type="Pfam" id="PF07853">
    <property type="entry name" value="DUF1648"/>
    <property type="match status" value="1"/>
</dbReference>
<reference evidence="6" key="2">
    <citation type="journal article" date="2010" name="Stand. Genomic Sci.">
        <title>Complete genome sequence of Thermaerobacter marianensis type strain (7p75aT).</title>
        <authorList>
            <person name="Han C."/>
            <person name="Gu W."/>
            <person name="Zhang X."/>
            <person name="Lapidus A."/>
            <person name="Nolan M."/>
            <person name="Copeland A."/>
            <person name="Lucas S."/>
            <person name="Glavina Del Rio T."/>
            <person name="Tice H."/>
            <person name="Cheng J."/>
            <person name="Tapia R."/>
            <person name="Goodwin L."/>
            <person name="Pitluck S."/>
            <person name="Pagani I."/>
            <person name="Ivanova N."/>
            <person name="Mavromatis K."/>
            <person name="Mikhailova N."/>
            <person name="Pati A."/>
            <person name="Chen A."/>
            <person name="Palaniappan K."/>
            <person name="Land M."/>
            <person name="Hauser L."/>
            <person name="Chang Y."/>
            <person name="Jeffries C."/>
            <person name="Schneider S."/>
            <person name="Rohde M."/>
            <person name="Goker M."/>
            <person name="Pukall R."/>
            <person name="Woyke T."/>
            <person name="Bristow J."/>
            <person name="Eisen J."/>
            <person name="Markowitz V."/>
            <person name="Hugenholtz P."/>
            <person name="Kyrpides N."/>
            <person name="Klenk H."/>
            <person name="Detter J."/>
        </authorList>
    </citation>
    <scope>NUCLEOTIDE SEQUENCE [LARGE SCALE GENOMIC DNA]</scope>
    <source>
        <strain evidence="6">ATCC 700841 / DSM 12885 / JCM 10246 / 7p75a</strain>
    </source>
</reference>
<sequence length="366" mass="40100">MPSGDMGEHHIQRVRGDGCSSPSGGGTRSSTSAAPVVPGGHDGDSQNTLEAAWRKPLEPGERLLELVAAVLLLAAFAWVAAWWPHLPDRVPIHFNLRGEPDGFAGRSSLGLLLEVVGLIYGLLTVVTYLLASLLNWPVEPRPETALRMTRASRYLLRGLKVLVMGMFLHLTVGVTAVAMGWWTGLTPWFYLWVVGVVGWVVGGCTWIYRAGRAQPPSPAVLRAGEALPDVIDFPAARSKILMALTAIPPLIPLYLALRGDEMAIVGFIALGPYLAVIGMTFWRPSYYRITPTHLQIRVGLMDFDVPLARIRRVRPTWNPAASAALALRRVAVETDRGETVLVSPADRETFLEVLRRRCPQAEVKTR</sequence>
<keyword evidence="2" id="KW-0812">Transmembrane</keyword>
<evidence type="ECO:0000313" key="6">
    <source>
        <dbReference type="Proteomes" id="UP000008915"/>
    </source>
</evidence>
<evidence type="ECO:0000259" key="3">
    <source>
        <dbReference type="Pfam" id="PF06713"/>
    </source>
</evidence>
<feature type="transmembrane region" description="Helical" evidence="2">
    <location>
        <begin position="159"/>
        <end position="182"/>
    </location>
</feature>
<keyword evidence="2" id="KW-0472">Membrane</keyword>
<organism evidence="5 6">
    <name type="scientific">Thermaerobacter marianensis (strain ATCC 700841 / DSM 12885 / JCM 10246 / 7p75a)</name>
    <dbReference type="NCBI Taxonomy" id="644966"/>
    <lineage>
        <taxon>Bacteria</taxon>
        <taxon>Bacillati</taxon>
        <taxon>Bacillota</taxon>
        <taxon>Clostridia</taxon>
        <taxon>Eubacteriales</taxon>
        <taxon>Clostridiales Family XVII. Incertae Sedis</taxon>
        <taxon>Thermaerobacter</taxon>
    </lineage>
</organism>
<dbReference type="Pfam" id="PF06713">
    <property type="entry name" value="bPH_4"/>
    <property type="match status" value="1"/>
</dbReference>
<dbReference type="InterPro" id="IPR009589">
    <property type="entry name" value="PH_YyaB-like"/>
</dbReference>
<keyword evidence="6" id="KW-1185">Reference proteome</keyword>
<feature type="domain" description="Uncharacterized protein YyaB-like PH" evidence="3">
    <location>
        <begin position="286"/>
        <end position="358"/>
    </location>
</feature>
<keyword evidence="2" id="KW-1133">Transmembrane helix</keyword>
<feature type="region of interest" description="Disordered" evidence="1">
    <location>
        <begin position="1"/>
        <end position="47"/>
    </location>
</feature>
<name>E6SHM1_THEM7</name>
<feature type="transmembrane region" description="Helical" evidence="2">
    <location>
        <begin position="263"/>
        <end position="282"/>
    </location>
</feature>
<dbReference type="HOGENOM" id="CLU_882587_0_0_9"/>
<evidence type="ECO:0000259" key="4">
    <source>
        <dbReference type="Pfam" id="PF07853"/>
    </source>
</evidence>
<evidence type="ECO:0000256" key="2">
    <source>
        <dbReference type="SAM" id="Phobius"/>
    </source>
</evidence>
<dbReference type="Proteomes" id="UP000008915">
    <property type="component" value="Chromosome"/>
</dbReference>
<dbReference type="EMBL" id="CP002344">
    <property type="protein sequence ID" value="ADU51816.1"/>
    <property type="molecule type" value="Genomic_DNA"/>
</dbReference>
<feature type="transmembrane region" description="Helical" evidence="2">
    <location>
        <begin position="240"/>
        <end position="257"/>
    </location>
</feature>
<protein>
    <submittedName>
        <fullName evidence="5">Uncharacterized protein</fullName>
    </submittedName>
</protein>
<proteinExistence type="predicted"/>
<gene>
    <name evidence="5" type="ordered locus">Tmar_1708</name>
</gene>
<feature type="domain" description="DUF1648" evidence="4">
    <location>
        <begin position="70"/>
        <end position="112"/>
    </location>
</feature>
<dbReference type="eggNOG" id="COG4194">
    <property type="taxonomic scope" value="Bacteria"/>
</dbReference>